<accession>A0AA44TEN6</accession>
<dbReference type="EMBL" id="NVBO01000091">
    <property type="protein sequence ID" value="PFS01261.1"/>
    <property type="molecule type" value="Genomic_DNA"/>
</dbReference>
<keyword evidence="1" id="KW-0812">Transmembrane</keyword>
<gene>
    <name evidence="2" type="ORF">COK38_12110</name>
</gene>
<feature type="transmembrane region" description="Helical" evidence="1">
    <location>
        <begin position="31"/>
        <end position="54"/>
    </location>
</feature>
<dbReference type="AlphaFoldDB" id="A0AA44TEN6"/>
<feature type="transmembrane region" description="Helical" evidence="1">
    <location>
        <begin position="70"/>
        <end position="92"/>
    </location>
</feature>
<dbReference type="Proteomes" id="UP000226357">
    <property type="component" value="Unassembled WGS sequence"/>
</dbReference>
<comment type="caution">
    <text evidence="2">The sequence shown here is derived from an EMBL/GenBank/DDBJ whole genome shotgun (WGS) entry which is preliminary data.</text>
</comment>
<protein>
    <submittedName>
        <fullName evidence="2">Uncharacterized protein</fullName>
    </submittedName>
</protein>
<proteinExistence type="predicted"/>
<evidence type="ECO:0000256" key="1">
    <source>
        <dbReference type="SAM" id="Phobius"/>
    </source>
</evidence>
<name>A0AA44TEN6_BACCE</name>
<sequence>MVKKLLVVTSILLVVVHTFILYFWVFDYEKIATGIGLIVWIGSFLFGTMIYLFYRKFPITERSIIFSKKIVFSSTLMVALLGVFALIIELIVRSMP</sequence>
<keyword evidence="1" id="KW-0472">Membrane</keyword>
<evidence type="ECO:0000313" key="2">
    <source>
        <dbReference type="EMBL" id="PFS01261.1"/>
    </source>
</evidence>
<keyword evidence="1" id="KW-1133">Transmembrane helix</keyword>
<evidence type="ECO:0000313" key="3">
    <source>
        <dbReference type="Proteomes" id="UP000226357"/>
    </source>
</evidence>
<organism evidence="2 3">
    <name type="scientific">Bacillus cereus</name>
    <dbReference type="NCBI Taxonomy" id="1396"/>
    <lineage>
        <taxon>Bacteria</taxon>
        <taxon>Bacillati</taxon>
        <taxon>Bacillota</taxon>
        <taxon>Bacilli</taxon>
        <taxon>Bacillales</taxon>
        <taxon>Bacillaceae</taxon>
        <taxon>Bacillus</taxon>
        <taxon>Bacillus cereus group</taxon>
    </lineage>
</organism>
<feature type="transmembrane region" description="Helical" evidence="1">
    <location>
        <begin position="5"/>
        <end position="25"/>
    </location>
</feature>
<reference evidence="2 3" key="1">
    <citation type="submission" date="2017-09" db="EMBL/GenBank/DDBJ databases">
        <title>Large-scale bioinformatics analysis of Bacillus genomes uncovers conserved roles of natural products in bacterial physiology.</title>
        <authorList>
            <consortium name="Agbiome Team Llc"/>
            <person name="Bleich R.M."/>
            <person name="Grubbs K.J."/>
            <person name="Santa Maria K.C."/>
            <person name="Allen S.E."/>
            <person name="Farag S."/>
            <person name="Shank E.A."/>
            <person name="Bowers A."/>
        </authorList>
    </citation>
    <scope>NUCLEOTIDE SEQUENCE [LARGE SCALE GENOMIC DNA]</scope>
    <source>
        <strain evidence="2 3">AFS067272</strain>
    </source>
</reference>